<dbReference type="CDD" id="cd14726">
    <property type="entry name" value="TraB_PrgY-like"/>
    <property type="match status" value="1"/>
</dbReference>
<dbReference type="Pfam" id="PF01963">
    <property type="entry name" value="TraB_PrgY_gumN"/>
    <property type="match status" value="1"/>
</dbReference>
<name>A0A8J2MYG4_COTCN</name>
<dbReference type="AlphaFoldDB" id="A0A8J2MYG4"/>
<accession>A0A8J2MYG4</accession>
<feature type="non-terminal residue" evidence="8">
    <location>
        <position position="618"/>
    </location>
</feature>
<keyword evidence="4" id="KW-0949">S-adenosyl-L-methionine</keyword>
<dbReference type="PROSITE" id="PS50867">
    <property type="entry name" value="PRE_SET"/>
    <property type="match status" value="1"/>
</dbReference>
<keyword evidence="3" id="KW-0808">Transferase</keyword>
<dbReference type="Pfam" id="PF05033">
    <property type="entry name" value="Pre-SET"/>
    <property type="match status" value="1"/>
</dbReference>
<dbReference type="InterPro" id="IPR007728">
    <property type="entry name" value="Pre-SET_dom"/>
</dbReference>
<feature type="non-terminal residue" evidence="8">
    <location>
        <position position="1"/>
    </location>
</feature>
<keyword evidence="9" id="KW-1185">Reference proteome</keyword>
<reference evidence="8" key="1">
    <citation type="submission" date="2021-04" db="EMBL/GenBank/DDBJ databases">
        <authorList>
            <person name="Chebbi M.A.C M."/>
        </authorList>
    </citation>
    <scope>NUCLEOTIDE SEQUENCE</scope>
</reference>
<feature type="domain" description="SET" evidence="6">
    <location>
        <begin position="453"/>
        <end position="577"/>
    </location>
</feature>
<evidence type="ECO:0000259" key="6">
    <source>
        <dbReference type="PROSITE" id="PS50280"/>
    </source>
</evidence>
<comment type="caution">
    <text evidence="8">The sequence shown here is derived from an EMBL/GenBank/DDBJ whole genome shotgun (WGS) entry which is preliminary data.</text>
</comment>
<evidence type="ECO:0000259" key="7">
    <source>
        <dbReference type="PROSITE" id="PS50867"/>
    </source>
</evidence>
<proteinExistence type="predicted"/>
<dbReference type="InterPro" id="IPR002816">
    <property type="entry name" value="TraB/PrgY/GumN_fam"/>
</dbReference>
<feature type="region of interest" description="Disordered" evidence="5">
    <location>
        <begin position="32"/>
        <end position="89"/>
    </location>
</feature>
<dbReference type="PROSITE" id="PS50280">
    <property type="entry name" value="SET"/>
    <property type="match status" value="1"/>
</dbReference>
<evidence type="ECO:0000256" key="2">
    <source>
        <dbReference type="ARBA" id="ARBA00022454"/>
    </source>
</evidence>
<dbReference type="SUPFAM" id="SSF82199">
    <property type="entry name" value="SET domain"/>
    <property type="match status" value="1"/>
</dbReference>
<dbReference type="GO" id="GO:0005634">
    <property type="term" value="C:nucleus"/>
    <property type="evidence" value="ECO:0007669"/>
    <property type="project" value="InterPro"/>
</dbReference>
<evidence type="ECO:0000256" key="4">
    <source>
        <dbReference type="ARBA" id="ARBA00022691"/>
    </source>
</evidence>
<keyword evidence="3" id="KW-0489">Methyltransferase</keyword>
<dbReference type="InterPro" id="IPR046341">
    <property type="entry name" value="SET_dom_sf"/>
</dbReference>
<comment type="subcellular location">
    <subcellularLocation>
        <location evidence="1">Chromosome</location>
    </subcellularLocation>
</comment>
<evidence type="ECO:0000256" key="3">
    <source>
        <dbReference type="ARBA" id="ARBA00022603"/>
    </source>
</evidence>
<dbReference type="GO" id="GO:0008270">
    <property type="term" value="F:zinc ion binding"/>
    <property type="evidence" value="ECO:0007669"/>
    <property type="project" value="InterPro"/>
</dbReference>
<evidence type="ECO:0000313" key="8">
    <source>
        <dbReference type="EMBL" id="CAG5103597.1"/>
    </source>
</evidence>
<dbReference type="GO" id="GO:0032259">
    <property type="term" value="P:methylation"/>
    <property type="evidence" value="ECO:0007669"/>
    <property type="project" value="UniProtKB-KW"/>
</dbReference>
<feature type="compositionally biased region" description="Polar residues" evidence="5">
    <location>
        <begin position="76"/>
        <end position="89"/>
    </location>
</feature>
<dbReference type="PANTHER" id="PTHR21530:SF7">
    <property type="entry name" value="TRAB DOMAIN-CONTAINING PROTEIN"/>
    <property type="match status" value="1"/>
</dbReference>
<dbReference type="OrthoDB" id="48306at2759"/>
<dbReference type="GO" id="GO:0005694">
    <property type="term" value="C:chromosome"/>
    <property type="evidence" value="ECO:0007669"/>
    <property type="project" value="UniProtKB-SubCell"/>
</dbReference>
<evidence type="ECO:0000256" key="5">
    <source>
        <dbReference type="SAM" id="MobiDB-lite"/>
    </source>
</evidence>
<dbReference type="Proteomes" id="UP000786811">
    <property type="component" value="Unassembled WGS sequence"/>
</dbReference>
<feature type="compositionally biased region" description="Basic and acidic residues" evidence="5">
    <location>
        <begin position="53"/>
        <end position="69"/>
    </location>
</feature>
<organism evidence="8 9">
    <name type="scientific">Cotesia congregata</name>
    <name type="common">Parasitoid wasp</name>
    <name type="synonym">Apanteles congregatus</name>
    <dbReference type="NCBI Taxonomy" id="51543"/>
    <lineage>
        <taxon>Eukaryota</taxon>
        <taxon>Metazoa</taxon>
        <taxon>Ecdysozoa</taxon>
        <taxon>Arthropoda</taxon>
        <taxon>Hexapoda</taxon>
        <taxon>Insecta</taxon>
        <taxon>Pterygota</taxon>
        <taxon>Neoptera</taxon>
        <taxon>Endopterygota</taxon>
        <taxon>Hymenoptera</taxon>
        <taxon>Apocrita</taxon>
        <taxon>Ichneumonoidea</taxon>
        <taxon>Braconidae</taxon>
        <taxon>Microgastrinae</taxon>
        <taxon>Cotesia</taxon>
    </lineage>
</organism>
<dbReference type="EMBL" id="CAJNRD030001123">
    <property type="protein sequence ID" value="CAG5103597.1"/>
    <property type="molecule type" value="Genomic_DNA"/>
</dbReference>
<sequence>IVQITLTMEHNDSKKGLIGGQGVQQMHMSIIKPQPDPNEPPIVHNKNTTPKSVEIKDKKSYSGPDKDSVIDIDEATNGTESDTEDSSNTNEHFVVTRPFGHNLECDPTIDDRLPETVTLLTTPEGGKVYLVGTAHFSEESQNDVSMIIQAVQPHVVMVELCDARVHILQLDEQTILKEVESLNMQKIKATIKQNGVFNGLIYVLLLNMSAHMTKQLGMAPGGEFRRAFTEAKKIPNCLVQLGDRPINITLKRALASLSWWQTLTLFWNLLRSKDPISKEDVERCKRRDLLEELLAEMTAEYPPLGKVFVNERDKYLAHSLQLSVTNSYQCHRCRHFNHSSHRFRDFLRVNIMETGTGVGKMDEYEHPILNVMYVSNNIPGKGIDIDEFESEFTVGCTCKSECTENCYCMKEEVNYINNLFNEDKSSKLILECNSMCLCLNNCKNRLIQHGPIDCLKIIHSELKGLGLSTSKVIEKNKFICEYAGEIIGIDEAKRRTEDNRINKQMNYILIVSEHIGNKKLTTCIDPKYFGNIGRYCNHSCTPNAKLIPVRVNNLIPHLCLFAIKDIQVDEEITFNYSGDVDTSIKNISETPCLCKSIIASDYNLLKDKHIFKVQHYFY</sequence>
<dbReference type="GO" id="GO:0042054">
    <property type="term" value="F:histone methyltransferase activity"/>
    <property type="evidence" value="ECO:0007669"/>
    <property type="project" value="InterPro"/>
</dbReference>
<feature type="domain" description="Pre-SET" evidence="7">
    <location>
        <begin position="394"/>
        <end position="450"/>
    </location>
</feature>
<dbReference type="SMART" id="SM00317">
    <property type="entry name" value="SET"/>
    <property type="match status" value="1"/>
</dbReference>
<dbReference type="Gene3D" id="2.170.270.10">
    <property type="entry name" value="SET domain"/>
    <property type="match status" value="1"/>
</dbReference>
<dbReference type="PANTHER" id="PTHR21530">
    <property type="entry name" value="PHEROMONE SHUTDOWN PROTEIN"/>
    <property type="match status" value="1"/>
</dbReference>
<dbReference type="InterPro" id="IPR001214">
    <property type="entry name" value="SET_dom"/>
</dbReference>
<dbReference type="Pfam" id="PF00856">
    <property type="entry name" value="SET"/>
    <property type="match status" value="1"/>
</dbReference>
<gene>
    <name evidence="8" type="ORF">HICCMSTLAB_LOCUS11589</name>
</gene>
<evidence type="ECO:0000256" key="1">
    <source>
        <dbReference type="ARBA" id="ARBA00004286"/>
    </source>
</evidence>
<dbReference type="InterPro" id="IPR046345">
    <property type="entry name" value="TraB_PrgY-like"/>
</dbReference>
<dbReference type="GO" id="GO:0008170">
    <property type="term" value="F:N-methyltransferase activity"/>
    <property type="evidence" value="ECO:0007669"/>
    <property type="project" value="UniProtKB-ARBA"/>
</dbReference>
<evidence type="ECO:0000313" key="9">
    <source>
        <dbReference type="Proteomes" id="UP000786811"/>
    </source>
</evidence>
<keyword evidence="2" id="KW-0158">Chromosome</keyword>
<protein>
    <submittedName>
        <fullName evidence="8">Similar to TRABD: TraB domain-containing protein (Homo sapiens)</fullName>
    </submittedName>
</protein>
<dbReference type="GO" id="GO:0008757">
    <property type="term" value="F:S-adenosylmethionine-dependent methyltransferase activity"/>
    <property type="evidence" value="ECO:0007669"/>
    <property type="project" value="UniProtKB-ARBA"/>
</dbReference>